<proteinExistence type="predicted"/>
<dbReference type="EMBL" id="ATJV01000053">
    <property type="protein sequence ID" value="EPZ15615.1"/>
    <property type="molecule type" value="Genomic_DNA"/>
</dbReference>
<evidence type="ECO:0000256" key="1">
    <source>
        <dbReference type="SAM" id="Coils"/>
    </source>
</evidence>
<feature type="compositionally biased region" description="Low complexity" evidence="2">
    <location>
        <begin position="421"/>
        <end position="438"/>
    </location>
</feature>
<dbReference type="PANTHER" id="PTHR38043:SF1">
    <property type="entry name" value="PROTEIN HEMX"/>
    <property type="match status" value="1"/>
</dbReference>
<gene>
    <name evidence="3" type="ORF">M622_15135</name>
</gene>
<dbReference type="OrthoDB" id="9787650at2"/>
<reference evidence="3 4" key="1">
    <citation type="submission" date="2013-06" db="EMBL/GenBank/DDBJ databases">
        <title>Draft genome sequence of Thauera terpenica.</title>
        <authorList>
            <person name="Liu B."/>
            <person name="Frostegard A.H."/>
            <person name="Shapleigh J.P."/>
        </authorList>
    </citation>
    <scope>NUCLEOTIDE SEQUENCE [LARGE SCALE GENOMIC DNA]</scope>
    <source>
        <strain evidence="3 4">58Eu</strain>
    </source>
</reference>
<keyword evidence="1" id="KW-0175">Coiled coil</keyword>
<dbReference type="AlphaFoldDB" id="S9ZEE8"/>
<keyword evidence="4" id="KW-1185">Reference proteome</keyword>
<dbReference type="STRING" id="1348657.M622_15135"/>
<comment type="caution">
    <text evidence="3">The sequence shown here is derived from an EMBL/GenBank/DDBJ whole genome shotgun (WGS) entry which is preliminary data.</text>
</comment>
<dbReference type="Proteomes" id="UP000015455">
    <property type="component" value="Unassembled WGS sequence"/>
</dbReference>
<dbReference type="PANTHER" id="PTHR38043">
    <property type="entry name" value="PROTEIN HEMX"/>
    <property type="match status" value="1"/>
</dbReference>
<dbReference type="PATRIC" id="fig|1348657.5.peg.1901"/>
<dbReference type="Pfam" id="PF04375">
    <property type="entry name" value="HemX"/>
    <property type="match status" value="1"/>
</dbReference>
<protein>
    <recommendedName>
        <fullName evidence="5">Uroporphyrin-III C-methyltransferase</fullName>
    </recommendedName>
</protein>
<evidence type="ECO:0008006" key="5">
    <source>
        <dbReference type="Google" id="ProtNLM"/>
    </source>
</evidence>
<feature type="coiled-coil region" evidence="1">
    <location>
        <begin position="100"/>
        <end position="134"/>
    </location>
</feature>
<dbReference type="RefSeq" id="WP_021249324.1">
    <property type="nucleotide sequence ID" value="NZ_ATJV01000053.1"/>
</dbReference>
<dbReference type="InterPro" id="IPR007470">
    <property type="entry name" value="HemX"/>
</dbReference>
<name>S9ZEE8_9RHOO</name>
<evidence type="ECO:0000313" key="4">
    <source>
        <dbReference type="Proteomes" id="UP000015455"/>
    </source>
</evidence>
<accession>S9ZEE8</accession>
<evidence type="ECO:0000256" key="2">
    <source>
        <dbReference type="SAM" id="MobiDB-lite"/>
    </source>
</evidence>
<feature type="compositionally biased region" description="Polar residues" evidence="2">
    <location>
        <begin position="25"/>
        <end position="34"/>
    </location>
</feature>
<feature type="region of interest" description="Disordered" evidence="2">
    <location>
        <begin position="1"/>
        <end position="38"/>
    </location>
</feature>
<evidence type="ECO:0000313" key="3">
    <source>
        <dbReference type="EMBL" id="EPZ15615.1"/>
    </source>
</evidence>
<organism evidence="3 4">
    <name type="scientific">Thauera terpenica 58Eu</name>
    <dbReference type="NCBI Taxonomy" id="1348657"/>
    <lineage>
        <taxon>Bacteria</taxon>
        <taxon>Pseudomonadati</taxon>
        <taxon>Pseudomonadota</taxon>
        <taxon>Betaproteobacteria</taxon>
        <taxon>Rhodocyclales</taxon>
        <taxon>Zoogloeaceae</taxon>
        <taxon>Thauera</taxon>
    </lineage>
</organism>
<dbReference type="eggNOG" id="COG2959">
    <property type="taxonomic scope" value="Bacteria"/>
</dbReference>
<sequence length="438" mass="46728">MNEEIPALTLPPGAAQSSRKDASMPEQSTPTSQPGAAETVSARQTIAWWALLVALTAGGAAAWSVWQARDTHTQSAQLRETLASRLAESESLASEARGIVRQQQETMASLQGKLGALESKVEATEGQAAALEALYQEFSRSREDGVVAEVEQAVALAAQQLQLAGNVEAALIALNQADARLATHDRGQYAPLRRALAHDIEALKLQPVVDVSGLGLRLERLLERADAMPLAYEGQLPAPAMAAATADADAAAGGDWMTKGIGLARELADDVWREVRGLVRMERLDQDDPVLLAPAQNAFLRENLKIRLLTARLALLARDARTYGADLAQARVWIERFFDQRDERVKMALQELSALEAVAIRTELPTLTESFTALRIMQVRGGAAQLGSMPDAAAELSSQERVEESPELASQAAANADETVSPPAADAEPDAPAASAAQ</sequence>
<feature type="region of interest" description="Disordered" evidence="2">
    <location>
        <begin position="390"/>
        <end position="438"/>
    </location>
</feature>